<feature type="region of interest" description="Disordered" evidence="4">
    <location>
        <begin position="493"/>
        <end position="517"/>
    </location>
</feature>
<dbReference type="Proteomes" id="UP000078348">
    <property type="component" value="Unassembled WGS sequence"/>
</dbReference>
<evidence type="ECO:0000256" key="3">
    <source>
        <dbReference type="ARBA" id="ARBA00022801"/>
    </source>
</evidence>
<dbReference type="Gene3D" id="3.90.226.10">
    <property type="entry name" value="2-enoyl-CoA Hydratase, Chain A, domain 1"/>
    <property type="match status" value="1"/>
</dbReference>
<dbReference type="GO" id="GO:0003860">
    <property type="term" value="F:3-hydroxyisobutyryl-CoA hydrolase activity"/>
    <property type="evidence" value="ECO:0007669"/>
    <property type="project" value="UniProtKB-EC"/>
</dbReference>
<keyword evidence="6" id="KW-0413">Isomerase</keyword>
<evidence type="ECO:0000313" key="7">
    <source>
        <dbReference type="Proteomes" id="UP000078348"/>
    </source>
</evidence>
<organism evidence="6 7">
    <name type="scientific">Blastocystis sp. subtype 1 (strain ATCC 50177 / NandII)</name>
    <dbReference type="NCBI Taxonomy" id="478820"/>
    <lineage>
        <taxon>Eukaryota</taxon>
        <taxon>Sar</taxon>
        <taxon>Stramenopiles</taxon>
        <taxon>Bigyra</taxon>
        <taxon>Opalozoa</taxon>
        <taxon>Opalinata</taxon>
        <taxon>Blastocystidae</taxon>
        <taxon>Blastocystis</taxon>
    </lineage>
</organism>
<proteinExistence type="predicted"/>
<dbReference type="STRING" id="478820.A0A196S951"/>
<keyword evidence="3" id="KW-0378">Hydrolase</keyword>
<dbReference type="GO" id="GO:0016853">
    <property type="term" value="F:isomerase activity"/>
    <property type="evidence" value="ECO:0007669"/>
    <property type="project" value="UniProtKB-KW"/>
</dbReference>
<name>A0A196S951_BLAHN</name>
<dbReference type="OrthoDB" id="1696280at2759"/>
<dbReference type="Pfam" id="PF16113">
    <property type="entry name" value="ECH_2"/>
    <property type="match status" value="1"/>
</dbReference>
<dbReference type="AlphaFoldDB" id="A0A196S951"/>
<comment type="caution">
    <text evidence="6">The sequence shown here is derived from an EMBL/GenBank/DDBJ whole genome shotgun (WGS) entry which is preliminary data.</text>
</comment>
<evidence type="ECO:0000259" key="5">
    <source>
        <dbReference type="Pfam" id="PF16113"/>
    </source>
</evidence>
<sequence>MLSLRKLVGSPASRSRLAYNGAGSIGSYLSCRSYQAGRDWAMNKGIYLKDGVPQVHSSSGPLYSSRRGKCGFIVLNNGRMNTLSHFQYNKLLKELVKYESNEHLGTVALMSSTENVFSSGSDYHSCFLDSNGSDFAKKVLQMKRKEYNAINQIHISDIPVVAVMDGKVSNDGASLGFASRFPIITDRTELHFSQSRHNFFTDAGVSKFLSSLGGVGMYLALTGSPLKGRELMYFGVGKYYIEHCNVDDLMSDLSLNHSRSASRVEEIIKATTVPFPNPDEDILNRFNDISQLFNPCFISDENVLDLLHRLESTSDYSRDLLSHIQGSTAMLQAIWKSIVDASRLSLHGTLKRDYNVLVNLMTAESCKEFYTPFANESINHLRVASSPVLDAAECAKADALFAPNEQGELFLEKTVHYDIPLFRGDCADNDKHFERFGDSKFDWERVDRELLHVVEVKKEKPIATEARAFVHPATGLVHPVPLEWEEDLKMEKMRKTQARKRQMAEDSQTVLSSMHEE</sequence>
<gene>
    <name evidence="6" type="ORF">AV274_5419</name>
</gene>
<accession>A0A196S951</accession>
<feature type="compositionally biased region" description="Polar residues" evidence="4">
    <location>
        <begin position="505"/>
        <end position="517"/>
    </location>
</feature>
<dbReference type="PANTHER" id="PTHR43176:SF3">
    <property type="entry name" value="3-HYDROXYISOBUTYRYL-COA HYDROLASE, MITOCHONDRIAL"/>
    <property type="match status" value="1"/>
</dbReference>
<evidence type="ECO:0000256" key="4">
    <source>
        <dbReference type="SAM" id="MobiDB-lite"/>
    </source>
</evidence>
<dbReference type="PANTHER" id="PTHR43176">
    <property type="entry name" value="3-HYDROXYISOBUTYRYL-COA HYDROLASE-RELATED"/>
    <property type="match status" value="1"/>
</dbReference>
<dbReference type="SUPFAM" id="SSF52096">
    <property type="entry name" value="ClpP/crotonase"/>
    <property type="match status" value="1"/>
</dbReference>
<evidence type="ECO:0000313" key="6">
    <source>
        <dbReference type="EMBL" id="OAO12886.1"/>
    </source>
</evidence>
<keyword evidence="7" id="KW-1185">Reference proteome</keyword>
<dbReference type="EMBL" id="LXWW01000501">
    <property type="protein sequence ID" value="OAO12886.1"/>
    <property type="molecule type" value="Genomic_DNA"/>
</dbReference>
<evidence type="ECO:0000256" key="1">
    <source>
        <dbReference type="ARBA" id="ARBA00001709"/>
    </source>
</evidence>
<protein>
    <recommendedName>
        <fullName evidence="2">3-hydroxyisobutyryl-CoA hydrolase</fullName>
        <ecNumber evidence="2">3.1.2.4</ecNumber>
    </recommendedName>
</protein>
<reference evidence="6 7" key="1">
    <citation type="submission" date="2016-05" db="EMBL/GenBank/DDBJ databases">
        <title>Nuclear genome of Blastocystis sp. subtype 1 NandII.</title>
        <authorList>
            <person name="Gentekaki E."/>
            <person name="Curtis B."/>
            <person name="Stairs C."/>
            <person name="Eme L."/>
            <person name="Herman E."/>
            <person name="Klimes V."/>
            <person name="Arias M.C."/>
            <person name="Elias M."/>
            <person name="Hilliou F."/>
            <person name="Klute M."/>
            <person name="Malik S.-B."/>
            <person name="Pightling A."/>
            <person name="Rachubinski R."/>
            <person name="Salas D."/>
            <person name="Schlacht A."/>
            <person name="Suga H."/>
            <person name="Archibald J."/>
            <person name="Ball S.G."/>
            <person name="Clark G."/>
            <person name="Dacks J."/>
            <person name="Van Der Giezen M."/>
            <person name="Tsaousis A."/>
            <person name="Roger A."/>
        </authorList>
    </citation>
    <scope>NUCLEOTIDE SEQUENCE [LARGE SCALE GENOMIC DNA]</scope>
    <source>
        <strain evidence="7">ATCC 50177 / NandII</strain>
    </source>
</reference>
<dbReference type="GO" id="GO:0006574">
    <property type="term" value="P:L-valine catabolic process"/>
    <property type="evidence" value="ECO:0007669"/>
    <property type="project" value="TreeGrafter"/>
</dbReference>
<feature type="domain" description="Enoyl-CoA hydratase/isomerase" evidence="5">
    <location>
        <begin position="71"/>
        <end position="369"/>
    </location>
</feature>
<dbReference type="InterPro" id="IPR029045">
    <property type="entry name" value="ClpP/crotonase-like_dom_sf"/>
</dbReference>
<dbReference type="EC" id="3.1.2.4" evidence="2"/>
<comment type="catalytic activity">
    <reaction evidence="1">
        <text>3-hydroxy-2-methylpropanoyl-CoA + H2O = 3-hydroxy-2-methylpropanoate + CoA + H(+)</text>
        <dbReference type="Rhea" id="RHEA:20888"/>
        <dbReference type="ChEBI" id="CHEBI:11805"/>
        <dbReference type="ChEBI" id="CHEBI:15377"/>
        <dbReference type="ChEBI" id="CHEBI:15378"/>
        <dbReference type="ChEBI" id="CHEBI:57287"/>
        <dbReference type="ChEBI" id="CHEBI:57340"/>
        <dbReference type="EC" id="3.1.2.4"/>
    </reaction>
</comment>
<dbReference type="InterPro" id="IPR045004">
    <property type="entry name" value="ECH_dom"/>
</dbReference>
<evidence type="ECO:0000256" key="2">
    <source>
        <dbReference type="ARBA" id="ARBA00011915"/>
    </source>
</evidence>
<dbReference type="InterPro" id="IPR032259">
    <property type="entry name" value="HIBYL-CoA-H"/>
</dbReference>